<name>A0A1B1P7B5_9CAUD</name>
<organism evidence="2 3">
    <name type="scientific">Bacillus phage vB_BtS_BMBtp14</name>
    <dbReference type="NCBI Taxonomy" id="1868826"/>
    <lineage>
        <taxon>Viruses</taxon>
        <taxon>Duplodnaviria</taxon>
        <taxon>Heunggongvirae</taxon>
        <taxon>Uroviricota</taxon>
        <taxon>Caudoviricetes</taxon>
        <taxon>Skryabinvirinae</taxon>
        <taxon>Bembunaquatrovirus</taxon>
        <taxon>Bembunaquatrovirus BMBtp14</taxon>
    </lineage>
</organism>
<proteinExistence type="predicted"/>
<keyword evidence="3" id="KW-1185">Reference proteome</keyword>
<dbReference type="EMBL" id="KX190833">
    <property type="protein sequence ID" value="ANT40006.1"/>
    <property type="molecule type" value="Genomic_DNA"/>
</dbReference>
<evidence type="ECO:0000259" key="1">
    <source>
        <dbReference type="SMART" id="SM00470"/>
    </source>
</evidence>
<dbReference type="InterPro" id="IPR003115">
    <property type="entry name" value="ParB_N"/>
</dbReference>
<dbReference type="SMART" id="SM00470">
    <property type="entry name" value="ParB"/>
    <property type="match status" value="1"/>
</dbReference>
<evidence type="ECO:0000313" key="2">
    <source>
        <dbReference type="EMBL" id="ANT40006.1"/>
    </source>
</evidence>
<protein>
    <submittedName>
        <fullName evidence="2">Chromosome segregation protein</fullName>
    </submittedName>
</protein>
<feature type="domain" description="ParB-like N-terminal" evidence="1">
    <location>
        <begin position="4"/>
        <end position="94"/>
    </location>
</feature>
<accession>A0A1B1P7B5</accession>
<dbReference type="Proteomes" id="UP000221937">
    <property type="component" value="Segment"/>
</dbReference>
<sequence>MEIRKVQIDKINPAPYNPRIDLQPGDAEYEKLKQSVEKFGYVQPLVWNKRTGNLVGGHQRFKILVNELKLEEVEVSVVDLSDTEEKTLNITLNKVEGEWDEYKLEQLLQDLSEAGANLQITGFNEDELAELLKNDANAIETEFGETKVRENQELNLDDYSENQFDHTCPKCGFHFN</sequence>
<dbReference type="Pfam" id="PF02195">
    <property type="entry name" value="ParB_N"/>
    <property type="match status" value="1"/>
</dbReference>
<reference evidence="2 3" key="1">
    <citation type="submission" date="2016-05" db="EMBL/GenBank/DDBJ databases">
        <title>Undiscovered low abundance phages are ubiquitous in bacterial genomes.</title>
        <authorList>
            <person name="Dong Z."/>
            <person name="Liu H."/>
            <person name="Zheng J."/>
            <person name="Peng D."/>
        </authorList>
    </citation>
    <scope>NUCLEOTIDE SEQUENCE [LARGE SCALE GENOMIC DNA]</scope>
</reference>
<dbReference type="Gene3D" id="3.90.1530.10">
    <property type="entry name" value="Conserved hypothetical protein from pyrococcus furiosus pfu- 392566-001, ParB domain"/>
    <property type="match status" value="1"/>
</dbReference>
<evidence type="ECO:0000313" key="3">
    <source>
        <dbReference type="Proteomes" id="UP000221937"/>
    </source>
</evidence>
<dbReference type="CDD" id="cd16401">
    <property type="entry name" value="ParB_N_like_MT"/>
    <property type="match status" value="1"/>
</dbReference>
<gene>
    <name evidence="2" type="ORF">BMBtpLA2_46</name>
</gene>
<dbReference type="InterPro" id="IPR036086">
    <property type="entry name" value="ParB/Sulfiredoxin_sf"/>
</dbReference>
<dbReference type="SUPFAM" id="SSF110849">
    <property type="entry name" value="ParB/Sulfiredoxin"/>
    <property type="match status" value="1"/>
</dbReference>